<evidence type="ECO:0000313" key="10">
    <source>
        <dbReference type="Proteomes" id="UP000193738"/>
    </source>
</evidence>
<feature type="transmembrane region" description="Helical" evidence="7">
    <location>
        <begin position="361"/>
        <end position="379"/>
    </location>
</feature>
<evidence type="ECO:0000256" key="5">
    <source>
        <dbReference type="ARBA" id="ARBA00023136"/>
    </source>
</evidence>
<keyword evidence="10" id="KW-1185">Reference proteome</keyword>
<dbReference type="EMBL" id="LQOX01000119">
    <property type="protein sequence ID" value="ORV65890.1"/>
    <property type="molecule type" value="Genomic_DNA"/>
</dbReference>
<proteinExistence type="inferred from homology"/>
<evidence type="ECO:0000256" key="3">
    <source>
        <dbReference type="ARBA" id="ARBA00022692"/>
    </source>
</evidence>
<name>A0A1X1VA16_MYCGS</name>
<feature type="transmembrane region" description="Helical" evidence="7">
    <location>
        <begin position="58"/>
        <end position="77"/>
    </location>
</feature>
<evidence type="ECO:0000313" key="9">
    <source>
        <dbReference type="EMBL" id="ORV65890.1"/>
    </source>
</evidence>
<keyword evidence="2" id="KW-1003">Cell membrane</keyword>
<dbReference type="Proteomes" id="UP000193738">
    <property type="component" value="Unassembled WGS sequence"/>
</dbReference>
<comment type="subcellular location">
    <subcellularLocation>
        <location evidence="1">Cell membrane</location>
        <topology evidence="1">Multi-pass membrane protein</topology>
    </subcellularLocation>
</comment>
<gene>
    <name evidence="9" type="ORF">AWC07_12610</name>
</gene>
<reference evidence="9 10" key="1">
    <citation type="submission" date="2016-01" db="EMBL/GenBank/DDBJ databases">
        <title>The new phylogeny of the genus Mycobacterium.</title>
        <authorList>
            <person name="Tarcisio F."/>
            <person name="Conor M."/>
            <person name="Antonella G."/>
            <person name="Elisabetta G."/>
            <person name="Giulia F.S."/>
            <person name="Sara T."/>
            <person name="Anna F."/>
            <person name="Clotilde B."/>
            <person name="Roberto B."/>
            <person name="Veronica D.S."/>
            <person name="Fabio R."/>
            <person name="Monica P."/>
            <person name="Olivier J."/>
            <person name="Enrico T."/>
            <person name="Nicola S."/>
        </authorList>
    </citation>
    <scope>NUCLEOTIDE SEQUENCE [LARGE SCALE GENOMIC DNA]</scope>
    <source>
        <strain evidence="9 10">DSM 43505</strain>
    </source>
</reference>
<feature type="domain" description="Integral membrane bound transporter" evidence="8">
    <location>
        <begin position="332"/>
        <end position="449"/>
    </location>
</feature>
<evidence type="ECO:0000256" key="1">
    <source>
        <dbReference type="ARBA" id="ARBA00004651"/>
    </source>
</evidence>
<dbReference type="PANTHER" id="PTHR30509:SF9">
    <property type="entry name" value="MULTIDRUG RESISTANCE PROTEIN MDTO"/>
    <property type="match status" value="1"/>
</dbReference>
<feature type="transmembrane region" description="Helical" evidence="7">
    <location>
        <begin position="436"/>
        <end position="454"/>
    </location>
</feature>
<keyword evidence="4 7" id="KW-1133">Transmembrane helix</keyword>
<feature type="transmembrane region" description="Helical" evidence="7">
    <location>
        <begin position="154"/>
        <end position="174"/>
    </location>
</feature>
<comment type="similarity">
    <text evidence="6">Belongs to the YccS/YhfK family.</text>
</comment>
<keyword evidence="3 7" id="KW-0812">Transmembrane</keyword>
<feature type="transmembrane region" description="Helical" evidence="7">
    <location>
        <begin position="406"/>
        <end position="424"/>
    </location>
</feature>
<comment type="caution">
    <text evidence="9">The sequence shown here is derived from an EMBL/GenBank/DDBJ whole genome shotgun (WGS) entry which is preliminary data.</text>
</comment>
<dbReference type="InterPro" id="IPR049453">
    <property type="entry name" value="Memb_transporter_dom"/>
</dbReference>
<dbReference type="STRING" id="1777.AWC07_12610"/>
<feature type="transmembrane region" description="Helical" evidence="7">
    <location>
        <begin position="33"/>
        <end position="51"/>
    </location>
</feature>
<feature type="transmembrane region" description="Helical" evidence="7">
    <location>
        <begin position="118"/>
        <end position="142"/>
    </location>
</feature>
<dbReference type="GO" id="GO:0005886">
    <property type="term" value="C:plasma membrane"/>
    <property type="evidence" value="ECO:0007669"/>
    <property type="project" value="UniProtKB-SubCell"/>
</dbReference>
<keyword evidence="5 7" id="KW-0472">Membrane</keyword>
<evidence type="ECO:0000259" key="8">
    <source>
        <dbReference type="Pfam" id="PF13515"/>
    </source>
</evidence>
<accession>A0A1X1VA16</accession>
<dbReference type="AlphaFoldDB" id="A0A1X1VA16"/>
<organism evidence="9 10">
    <name type="scientific">Mycobacterium gastri</name>
    <dbReference type="NCBI Taxonomy" id="1777"/>
    <lineage>
        <taxon>Bacteria</taxon>
        <taxon>Bacillati</taxon>
        <taxon>Actinomycetota</taxon>
        <taxon>Actinomycetes</taxon>
        <taxon>Mycobacteriales</taxon>
        <taxon>Mycobacteriaceae</taxon>
        <taxon>Mycobacterium</taxon>
    </lineage>
</organism>
<evidence type="ECO:0000256" key="7">
    <source>
        <dbReference type="SAM" id="Phobius"/>
    </source>
</evidence>
<dbReference type="Pfam" id="PF13515">
    <property type="entry name" value="FUSC_2"/>
    <property type="match status" value="1"/>
</dbReference>
<protein>
    <recommendedName>
        <fullName evidence="8">Integral membrane bound transporter domain-containing protein</fullName>
    </recommendedName>
</protein>
<feature type="transmembrane region" description="Helical" evidence="7">
    <location>
        <begin position="89"/>
        <end position="111"/>
    </location>
</feature>
<sequence length="574" mass="58808">MQQHRLMNHIAALSGSVIGALRPANAPWAVGSALWAMATAALIGGTGVLVGDLQVAGVAFLGAACAVGFLATGSYRARWRAVIAQASGGALGIGAGTLVPVSTAGLVLTAATAGTISGLIGGIGSSATAFGMMLSVGVAFGQFGGSSLPWWQQVLWYLAGAAVATVALLASWAFRRGAQERRAVAGVFDAAADLCAAIGAADASAARARLAAASAIARATRQHRQADLVALAAAALYAQGKPVPDPAIEAIRLAARQIRAGKQASVVLSERDDPWLLALADALRPDPVRPGAPVPATSRLSSLIRTACSRDTVANGVRIGLCLAVATGITVAMHERTHSFWLPLTTAVIVRPEYASVFVRTVNRIFGTLIGALLVTGYLAVWPSGLPVVVATALALGFVVLSAPKLYGLSVIGITSAALLSQSIGQPDPNAPAIRLVDTLIGAAVAVVFGYLLWPGARRLPGSARFSSALAAARRYFAEAVKPAGQRRRWQATRDEAYRLAHRVRAGAEAAVLEPPPVSSLAAQAIPAAIELEDAVDAITAISVAIDGGDDPVALIDDVEHRLARLDQSAVAIR</sequence>
<evidence type="ECO:0000256" key="2">
    <source>
        <dbReference type="ARBA" id="ARBA00022475"/>
    </source>
</evidence>
<dbReference type="PANTHER" id="PTHR30509">
    <property type="entry name" value="P-HYDROXYBENZOIC ACID EFFLUX PUMP SUBUNIT-RELATED"/>
    <property type="match status" value="1"/>
</dbReference>
<evidence type="ECO:0000256" key="6">
    <source>
        <dbReference type="ARBA" id="ARBA00043993"/>
    </source>
</evidence>
<evidence type="ECO:0000256" key="4">
    <source>
        <dbReference type="ARBA" id="ARBA00022989"/>
    </source>
</evidence>